<dbReference type="Gene3D" id="3.30.428.10">
    <property type="entry name" value="HIT-like"/>
    <property type="match status" value="1"/>
</dbReference>
<organism evidence="3 4">
    <name type="scientific">Frigoriglobus tundricola</name>
    <dbReference type="NCBI Taxonomy" id="2774151"/>
    <lineage>
        <taxon>Bacteria</taxon>
        <taxon>Pseudomonadati</taxon>
        <taxon>Planctomycetota</taxon>
        <taxon>Planctomycetia</taxon>
        <taxon>Gemmatales</taxon>
        <taxon>Gemmataceae</taxon>
        <taxon>Frigoriglobus</taxon>
    </lineage>
</organism>
<keyword evidence="4" id="KW-1185">Reference proteome</keyword>
<feature type="domain" description="HIT" evidence="2">
    <location>
        <begin position="27"/>
        <end position="127"/>
    </location>
</feature>
<sequence>MTGAFFFSGTTYDNRMTTDPNCPMCGTVADLHAADRPDLVWRFPHSVAFVGPWQFYTGYCLLASRAHATELSQLGPNRAAFLNELALLAEAIEACFRPQKLNYELLGNLVPHLHWHVFPRSADDPERLQPVWIALERAKTDPAEKRRLETGTVPPDEVRARLRAWLTAHNAPTT</sequence>
<dbReference type="EMBL" id="CP053452">
    <property type="protein sequence ID" value="QJW93408.1"/>
    <property type="molecule type" value="Genomic_DNA"/>
</dbReference>
<evidence type="ECO:0000313" key="3">
    <source>
        <dbReference type="EMBL" id="QJW93408.1"/>
    </source>
</evidence>
<dbReference type="KEGG" id="ftj:FTUN_0914"/>
<dbReference type="Pfam" id="PF01230">
    <property type="entry name" value="HIT"/>
    <property type="match status" value="1"/>
</dbReference>
<evidence type="ECO:0000256" key="1">
    <source>
        <dbReference type="PROSITE-ProRule" id="PRU00464"/>
    </source>
</evidence>
<dbReference type="GO" id="GO:0009117">
    <property type="term" value="P:nucleotide metabolic process"/>
    <property type="evidence" value="ECO:0007669"/>
    <property type="project" value="TreeGrafter"/>
</dbReference>
<dbReference type="InterPro" id="IPR036265">
    <property type="entry name" value="HIT-like_sf"/>
</dbReference>
<reference evidence="4" key="1">
    <citation type="submission" date="2020-05" db="EMBL/GenBank/DDBJ databases">
        <title>Frigoriglobus tundricola gen. nov., sp. nov., a psychrotolerant cellulolytic planctomycete of the family Gemmataceae with two divergent copies of 16S rRNA gene.</title>
        <authorList>
            <person name="Kulichevskaya I.S."/>
            <person name="Ivanova A.A."/>
            <person name="Naumoff D.G."/>
            <person name="Beletsky A.V."/>
            <person name="Rijpstra W.I.C."/>
            <person name="Sinninghe Damste J.S."/>
            <person name="Mardanov A.V."/>
            <person name="Ravin N.V."/>
            <person name="Dedysh S.N."/>
        </authorList>
    </citation>
    <scope>NUCLEOTIDE SEQUENCE [LARGE SCALE GENOMIC DNA]</scope>
    <source>
        <strain evidence="4">PL17</strain>
    </source>
</reference>
<evidence type="ECO:0000313" key="4">
    <source>
        <dbReference type="Proteomes" id="UP000503447"/>
    </source>
</evidence>
<dbReference type="PANTHER" id="PTHR46648">
    <property type="entry name" value="HIT FAMILY PROTEIN 1"/>
    <property type="match status" value="1"/>
</dbReference>
<evidence type="ECO:0000259" key="2">
    <source>
        <dbReference type="PROSITE" id="PS51084"/>
    </source>
</evidence>
<dbReference type="InterPro" id="IPR011146">
    <property type="entry name" value="HIT-like"/>
</dbReference>
<feature type="short sequence motif" description="Histidine triad motif" evidence="1">
    <location>
        <begin position="112"/>
        <end position="116"/>
    </location>
</feature>
<dbReference type="PANTHER" id="PTHR46648:SF1">
    <property type="entry name" value="ADENOSINE 5'-MONOPHOSPHORAMIDASE HNT1"/>
    <property type="match status" value="1"/>
</dbReference>
<dbReference type="InterPro" id="IPR001310">
    <property type="entry name" value="Histidine_triad_HIT"/>
</dbReference>
<dbReference type="PROSITE" id="PS51084">
    <property type="entry name" value="HIT_2"/>
    <property type="match status" value="1"/>
</dbReference>
<dbReference type="GO" id="GO:0003824">
    <property type="term" value="F:catalytic activity"/>
    <property type="evidence" value="ECO:0007669"/>
    <property type="project" value="InterPro"/>
</dbReference>
<protein>
    <submittedName>
        <fullName evidence="3">Hit Family Protein</fullName>
    </submittedName>
</protein>
<dbReference type="SUPFAM" id="SSF54197">
    <property type="entry name" value="HIT-like"/>
    <property type="match status" value="1"/>
</dbReference>
<name>A0A6M5YHG9_9BACT</name>
<accession>A0A6M5YHG9</accession>
<proteinExistence type="predicted"/>
<gene>
    <name evidence="3" type="ORF">FTUN_0914</name>
</gene>
<dbReference type="Proteomes" id="UP000503447">
    <property type="component" value="Chromosome"/>
</dbReference>
<dbReference type="AlphaFoldDB" id="A0A6M5YHG9"/>